<reference evidence="3" key="1">
    <citation type="submission" date="2022-03" db="EMBL/GenBank/DDBJ databases">
        <authorList>
            <person name="Lindestad O."/>
        </authorList>
    </citation>
    <scope>NUCLEOTIDE SEQUENCE</scope>
</reference>
<dbReference type="Gene3D" id="3.80.10.10">
    <property type="entry name" value="Ribonuclease Inhibitor"/>
    <property type="match status" value="1"/>
</dbReference>
<evidence type="ECO:0000313" key="3">
    <source>
        <dbReference type="EMBL" id="CAH2226458.1"/>
    </source>
</evidence>
<evidence type="ECO:0000256" key="1">
    <source>
        <dbReference type="ARBA" id="ARBA00022614"/>
    </source>
</evidence>
<dbReference type="AlphaFoldDB" id="A0A8S4R1W2"/>
<dbReference type="InterPro" id="IPR001611">
    <property type="entry name" value="Leu-rich_rpt"/>
</dbReference>
<keyword evidence="4" id="KW-1185">Reference proteome</keyword>
<dbReference type="Pfam" id="PF00560">
    <property type="entry name" value="LRR_1"/>
    <property type="match status" value="1"/>
</dbReference>
<gene>
    <name evidence="3" type="primary">jg4164</name>
    <name evidence="3" type="ORF">PAEG_LOCUS7163</name>
</gene>
<organism evidence="3 4">
    <name type="scientific">Pararge aegeria aegeria</name>
    <dbReference type="NCBI Taxonomy" id="348720"/>
    <lineage>
        <taxon>Eukaryota</taxon>
        <taxon>Metazoa</taxon>
        <taxon>Ecdysozoa</taxon>
        <taxon>Arthropoda</taxon>
        <taxon>Hexapoda</taxon>
        <taxon>Insecta</taxon>
        <taxon>Pterygota</taxon>
        <taxon>Neoptera</taxon>
        <taxon>Endopterygota</taxon>
        <taxon>Lepidoptera</taxon>
        <taxon>Glossata</taxon>
        <taxon>Ditrysia</taxon>
        <taxon>Papilionoidea</taxon>
        <taxon>Nymphalidae</taxon>
        <taxon>Satyrinae</taxon>
        <taxon>Satyrini</taxon>
        <taxon>Parargina</taxon>
        <taxon>Pararge</taxon>
    </lineage>
</organism>
<keyword evidence="2" id="KW-0677">Repeat</keyword>
<dbReference type="PANTHER" id="PTHR24366">
    <property type="entry name" value="IG(IMMUNOGLOBULIN) AND LRR(LEUCINE RICH REPEAT) DOMAINS"/>
    <property type="match status" value="1"/>
</dbReference>
<dbReference type="PANTHER" id="PTHR24366:SF96">
    <property type="entry name" value="LEUCINE RICH REPEAT CONTAINING 53"/>
    <property type="match status" value="1"/>
</dbReference>
<dbReference type="InterPro" id="IPR003591">
    <property type="entry name" value="Leu-rich_rpt_typical-subtyp"/>
</dbReference>
<dbReference type="SMART" id="SM00369">
    <property type="entry name" value="LRR_TYP"/>
    <property type="match status" value="3"/>
</dbReference>
<dbReference type="Proteomes" id="UP000838756">
    <property type="component" value="Unassembled WGS sequence"/>
</dbReference>
<name>A0A8S4R1W2_9NEOP</name>
<evidence type="ECO:0000313" key="4">
    <source>
        <dbReference type="Proteomes" id="UP000838756"/>
    </source>
</evidence>
<evidence type="ECO:0000256" key="2">
    <source>
        <dbReference type="ARBA" id="ARBA00022737"/>
    </source>
</evidence>
<keyword evidence="1" id="KW-0433">Leucine-rich repeat</keyword>
<accession>A0A8S4R1W2</accession>
<dbReference type="SUPFAM" id="SSF52058">
    <property type="entry name" value="L domain-like"/>
    <property type="match status" value="1"/>
</dbReference>
<dbReference type="InterPro" id="IPR032675">
    <property type="entry name" value="LRR_dom_sf"/>
</dbReference>
<dbReference type="PRINTS" id="PR00019">
    <property type="entry name" value="LEURICHRPT"/>
</dbReference>
<protein>
    <submittedName>
        <fullName evidence="3">Jg4164 protein</fullName>
    </submittedName>
</protein>
<dbReference type="PROSITE" id="PS51450">
    <property type="entry name" value="LRR"/>
    <property type="match status" value="1"/>
</dbReference>
<sequence>SRYLESNEITSISADQLRHLTQLTRLDLSNNKISVLPNNTFEALTKLSTLIVSYNRLRCVQRDALKGLTQLRVLSLHGNNISMLADGVFRDLESISHV</sequence>
<dbReference type="Pfam" id="PF13855">
    <property type="entry name" value="LRR_8"/>
    <property type="match status" value="1"/>
</dbReference>
<dbReference type="OrthoDB" id="283575at2759"/>
<comment type="caution">
    <text evidence="3">The sequence shown here is derived from an EMBL/GenBank/DDBJ whole genome shotgun (WGS) entry which is preliminary data.</text>
</comment>
<feature type="non-terminal residue" evidence="3">
    <location>
        <position position="1"/>
    </location>
</feature>
<proteinExistence type="predicted"/>
<dbReference type="EMBL" id="CAKXAJ010021361">
    <property type="protein sequence ID" value="CAH2226458.1"/>
    <property type="molecule type" value="Genomic_DNA"/>
</dbReference>